<feature type="region of interest" description="Disordered" evidence="1">
    <location>
        <begin position="42"/>
        <end position="63"/>
    </location>
</feature>
<accession>A0A5K3ESD6</accession>
<organism evidence="2">
    <name type="scientific">Mesocestoides corti</name>
    <name type="common">Flatworm</name>
    <dbReference type="NCBI Taxonomy" id="53468"/>
    <lineage>
        <taxon>Eukaryota</taxon>
        <taxon>Metazoa</taxon>
        <taxon>Spiralia</taxon>
        <taxon>Lophotrochozoa</taxon>
        <taxon>Platyhelminthes</taxon>
        <taxon>Cestoda</taxon>
        <taxon>Eucestoda</taxon>
        <taxon>Cyclophyllidea</taxon>
        <taxon>Mesocestoididae</taxon>
        <taxon>Mesocestoides</taxon>
    </lineage>
</organism>
<protein>
    <submittedName>
        <fullName evidence="2">ZM domain-containing protein</fullName>
    </submittedName>
</protein>
<dbReference type="AlphaFoldDB" id="A0A5K3ESD6"/>
<name>A0A5K3ESD6_MESCO</name>
<proteinExistence type="predicted"/>
<evidence type="ECO:0000313" key="2">
    <source>
        <dbReference type="WBParaSite" id="MCU_002343-RA"/>
    </source>
</evidence>
<dbReference type="WBParaSite" id="MCU_002343-RA">
    <property type="protein sequence ID" value="MCU_002343-RA"/>
    <property type="gene ID" value="MCU_002343"/>
</dbReference>
<evidence type="ECO:0000256" key="1">
    <source>
        <dbReference type="SAM" id="MobiDB-lite"/>
    </source>
</evidence>
<sequence>MSQGSQSSVAVQEFGGMALVQSPPTVYPSGISQRDGLPFYSISGAGTSYPRSNPPVLPPQRSPSKYAYAPHLVPEWRRNEALPDKLLLDGDLQAAYNEMTRFSPSKVIRNLGIHPTYYQRSVSHNEHSIFPHLRSSVN</sequence>
<reference evidence="2" key="1">
    <citation type="submission" date="2019-11" db="UniProtKB">
        <authorList>
            <consortium name="WormBaseParasite"/>
        </authorList>
    </citation>
    <scope>IDENTIFICATION</scope>
</reference>
<feature type="compositionally biased region" description="Pro residues" evidence="1">
    <location>
        <begin position="52"/>
        <end position="61"/>
    </location>
</feature>